<proteinExistence type="predicted"/>
<evidence type="ECO:0000313" key="3">
    <source>
        <dbReference type="Proteomes" id="UP000191025"/>
    </source>
</evidence>
<organism evidence="2 3">
    <name type="scientific">Moraxella lacunata</name>
    <dbReference type="NCBI Taxonomy" id="477"/>
    <lineage>
        <taxon>Bacteria</taxon>
        <taxon>Pseudomonadati</taxon>
        <taxon>Pseudomonadota</taxon>
        <taxon>Gammaproteobacteria</taxon>
        <taxon>Moraxellales</taxon>
        <taxon>Moraxellaceae</taxon>
        <taxon>Moraxella</taxon>
    </lineage>
</organism>
<dbReference type="RefSeq" id="WP_062501289.1">
    <property type="nucleotide sequence ID" value="NZ_MXAN01000036.1"/>
</dbReference>
<feature type="transmembrane region" description="Helical" evidence="1">
    <location>
        <begin position="29"/>
        <end position="45"/>
    </location>
</feature>
<keyword evidence="1" id="KW-0472">Membrane</keyword>
<feature type="transmembrane region" description="Helical" evidence="1">
    <location>
        <begin position="57"/>
        <end position="76"/>
    </location>
</feature>
<keyword evidence="1" id="KW-1133">Transmembrane helix</keyword>
<dbReference type="EMBL" id="MXAN01000036">
    <property type="protein sequence ID" value="OPH37417.1"/>
    <property type="molecule type" value="Genomic_DNA"/>
</dbReference>
<dbReference type="Proteomes" id="UP000191025">
    <property type="component" value="Unassembled WGS sequence"/>
</dbReference>
<name>A0A1V4GXU4_MORLA</name>
<evidence type="ECO:0000313" key="2">
    <source>
        <dbReference type="EMBL" id="OPH37417.1"/>
    </source>
</evidence>
<gene>
    <name evidence="2" type="ORF">B5J94_05785</name>
</gene>
<reference evidence="3" key="1">
    <citation type="submission" date="2017-03" db="EMBL/GenBank/DDBJ databases">
        <title>Draft genome sequence of Moraxella equi CCUG 4950T type strain.</title>
        <authorList>
            <person name="Salva-Serra F."/>
            <person name="Engstrom-Jakobsson H."/>
            <person name="Thorell K."/>
            <person name="Jaen-Luchoro D."/>
            <person name="Gonzales-Siles L."/>
            <person name="Karlsson R."/>
            <person name="Yazdan S."/>
            <person name="Boulund F."/>
            <person name="Johnning A."/>
            <person name="Engstrand L."/>
            <person name="Kristiansson E."/>
            <person name="Moore E."/>
        </authorList>
    </citation>
    <scope>NUCLEOTIDE SEQUENCE [LARGE SCALE GENOMIC DNA]</scope>
    <source>
        <strain evidence="3">CCUG 4441</strain>
    </source>
</reference>
<protein>
    <submittedName>
        <fullName evidence="2">Uncharacterized protein</fullName>
    </submittedName>
</protein>
<dbReference type="AlphaFoldDB" id="A0A1V4GXU4"/>
<accession>A0A1V4GXU4</accession>
<keyword evidence="1" id="KW-0812">Transmembrane</keyword>
<comment type="caution">
    <text evidence="2">The sequence shown here is derived from an EMBL/GenBank/DDBJ whole genome shotgun (WGS) entry which is preliminary data.</text>
</comment>
<evidence type="ECO:0000256" key="1">
    <source>
        <dbReference type="SAM" id="Phobius"/>
    </source>
</evidence>
<sequence length="147" mass="17316">MKNFTKSDYVIMAIFVLLFFWYHNYSYNSAIIIILGFLIFFNNKFHQNYQKTKKDTLFIAYFVMGLMIAIISDNIAKHFVAKHQVHTCGVVSQINTSFLKYDTFLLKDHPTNFQLKGNLTIGDNICVTYNPDEKWHGYAYVFKLEKL</sequence>